<proteinExistence type="predicted"/>
<gene>
    <name evidence="2" type="ORF">EYG76_02780</name>
</gene>
<feature type="domain" description="DUF357" evidence="1">
    <location>
        <begin position="16"/>
        <end position="88"/>
    </location>
</feature>
<dbReference type="InterPro" id="IPR036809">
    <property type="entry name" value="AF1782-like_sf"/>
</dbReference>
<organism evidence="2 3">
    <name type="scientific">Methanothermococcus okinawensis</name>
    <dbReference type="NCBI Taxonomy" id="155863"/>
    <lineage>
        <taxon>Archaea</taxon>
        <taxon>Methanobacteriati</taxon>
        <taxon>Methanobacteriota</taxon>
        <taxon>Methanomada group</taxon>
        <taxon>Methanococci</taxon>
        <taxon>Methanococcales</taxon>
        <taxon>Methanococcaceae</taxon>
        <taxon>Methanothermococcus</taxon>
    </lineage>
</organism>
<dbReference type="Gene3D" id="1.20.1270.90">
    <property type="entry name" value="AF1782-like"/>
    <property type="match status" value="1"/>
</dbReference>
<dbReference type="EMBL" id="DQSV01000053">
    <property type="protein sequence ID" value="HIP17213.1"/>
    <property type="molecule type" value="Genomic_DNA"/>
</dbReference>
<dbReference type="AlphaFoldDB" id="A0A832YTE4"/>
<dbReference type="Proteomes" id="UP000605144">
    <property type="component" value="Unassembled WGS sequence"/>
</dbReference>
<dbReference type="Pfam" id="PF04010">
    <property type="entry name" value="DUF357"/>
    <property type="match status" value="1"/>
</dbReference>
<dbReference type="SUPFAM" id="SSF158372">
    <property type="entry name" value="AF1782-like"/>
    <property type="match status" value="1"/>
</dbReference>
<reference evidence="2" key="1">
    <citation type="journal article" date="2020" name="ISME J.">
        <title>Gammaproteobacteria mediating utilization of methyl-, sulfur- and petroleum organic compounds in deep ocean hydrothermal plumes.</title>
        <authorList>
            <person name="Zhou Z."/>
            <person name="Liu Y."/>
            <person name="Pan J."/>
            <person name="Cron B.R."/>
            <person name="Toner B.M."/>
            <person name="Anantharaman K."/>
            <person name="Breier J.A."/>
            <person name="Dick G.J."/>
            <person name="Li M."/>
        </authorList>
    </citation>
    <scope>NUCLEOTIDE SEQUENCE</scope>
    <source>
        <strain evidence="2">SZUA-1385</strain>
    </source>
</reference>
<evidence type="ECO:0000259" key="1">
    <source>
        <dbReference type="Pfam" id="PF04010"/>
    </source>
</evidence>
<comment type="caution">
    <text evidence="2">The sequence shown here is derived from an EMBL/GenBank/DDBJ whole genome shotgun (WGS) entry which is preliminary data.</text>
</comment>
<evidence type="ECO:0000313" key="3">
    <source>
        <dbReference type="Proteomes" id="UP000605144"/>
    </source>
</evidence>
<name>A0A832YTE4_9EURY</name>
<accession>A0A832YTE4</accession>
<dbReference type="InterPro" id="IPR023140">
    <property type="entry name" value="DUF357"/>
</dbReference>
<sequence>MHNIDNIITNEKIKEYLMKTEDAIIIIKKGMPPERSLLYDIALDFLSMIECYFNDAKVFIEKGSYIDGFASLNYAYGWIDAGVRLGIFDVGEDDVRFTLAK</sequence>
<evidence type="ECO:0000313" key="2">
    <source>
        <dbReference type="EMBL" id="HIP17213.1"/>
    </source>
</evidence>
<protein>
    <submittedName>
        <fullName evidence="2">DUF357 domain-containing protein</fullName>
    </submittedName>
</protein>